<name>A0A2P4Y8I9_9STRA</name>
<comment type="caution">
    <text evidence="2">The sequence shown here is derived from an EMBL/GenBank/DDBJ whole genome shotgun (WGS) entry which is preliminary data.</text>
</comment>
<evidence type="ECO:0000256" key="1">
    <source>
        <dbReference type="SAM" id="SignalP"/>
    </source>
</evidence>
<dbReference type="Proteomes" id="UP000237271">
    <property type="component" value="Unassembled WGS sequence"/>
</dbReference>
<proteinExistence type="predicted"/>
<evidence type="ECO:0000313" key="3">
    <source>
        <dbReference type="Proteomes" id="UP000237271"/>
    </source>
</evidence>
<evidence type="ECO:0000313" key="2">
    <source>
        <dbReference type="EMBL" id="POM74123.1"/>
    </source>
</evidence>
<protein>
    <submittedName>
        <fullName evidence="2">Uncharacterized protein</fullName>
    </submittedName>
</protein>
<sequence>MFSLLYQDLLVIDLSCGFGWCGSPAYYAIAGKLTNHILRIQSRSRSPLYWQHMFWDPLLETRISLRNRAAESIGQSPPCYNLFSARTCLFQRLQSDANILPRFGARAMSSVARDDLRWFQAVLQHPERFNSIPLAHFAELSDPNVHIFMDASSEGLCALDPLSHRYLHQQLSKDESEGLSINVLVLRSAVLAALRWGPRWHNPTAKSLVHVQFHIDNTSAVTWANQRPNRHHTELLYNRLLSLAEFQYNLVCTASHISVKVNVMEDAGSRSWRSTDPLISLWANMCSSWTQDTIETPLDDLFDVWDRCSSVMPRRSLPQPSIGRTGDNGVDSLQRWAGFDGSCQQTLLADSGTLPLSVGHKAQTADAKATNTALSISSLPA</sequence>
<keyword evidence="3" id="KW-1185">Reference proteome</keyword>
<accession>A0A2P4Y8I9</accession>
<keyword evidence="1" id="KW-0732">Signal</keyword>
<dbReference type="EMBL" id="NCKW01004928">
    <property type="protein sequence ID" value="POM74123.1"/>
    <property type="molecule type" value="Genomic_DNA"/>
</dbReference>
<feature type="signal peptide" evidence="1">
    <location>
        <begin position="1"/>
        <end position="17"/>
    </location>
</feature>
<gene>
    <name evidence="2" type="ORF">PHPALM_8965</name>
</gene>
<dbReference type="AlphaFoldDB" id="A0A2P4Y8I9"/>
<organism evidence="2 3">
    <name type="scientific">Phytophthora palmivora</name>
    <dbReference type="NCBI Taxonomy" id="4796"/>
    <lineage>
        <taxon>Eukaryota</taxon>
        <taxon>Sar</taxon>
        <taxon>Stramenopiles</taxon>
        <taxon>Oomycota</taxon>
        <taxon>Peronosporomycetes</taxon>
        <taxon>Peronosporales</taxon>
        <taxon>Peronosporaceae</taxon>
        <taxon>Phytophthora</taxon>
    </lineage>
</organism>
<reference evidence="2 3" key="1">
    <citation type="journal article" date="2017" name="Genome Biol. Evol.">
        <title>Phytophthora megakarya and P. palmivora, closely related causal agents of cacao black pod rot, underwent increases in genome sizes and gene numbers by different mechanisms.</title>
        <authorList>
            <person name="Ali S.S."/>
            <person name="Shao J."/>
            <person name="Lary D.J."/>
            <person name="Kronmiller B."/>
            <person name="Shen D."/>
            <person name="Strem M.D."/>
            <person name="Amoako-Attah I."/>
            <person name="Akrofi A.Y."/>
            <person name="Begoude B.A."/>
            <person name="Ten Hoopen G.M."/>
            <person name="Coulibaly K."/>
            <person name="Kebe B.I."/>
            <person name="Melnick R.L."/>
            <person name="Guiltinan M.J."/>
            <person name="Tyler B.M."/>
            <person name="Meinhardt L.W."/>
            <person name="Bailey B.A."/>
        </authorList>
    </citation>
    <scope>NUCLEOTIDE SEQUENCE [LARGE SCALE GENOMIC DNA]</scope>
    <source>
        <strain evidence="3">sbr112.9</strain>
    </source>
</reference>
<feature type="chain" id="PRO_5015191938" evidence="1">
    <location>
        <begin position="18"/>
        <end position="381"/>
    </location>
</feature>
<dbReference type="OrthoDB" id="122897at2759"/>